<organism evidence="3 4">
    <name type="scientific">Nostoc punctiforme NIES-2108</name>
    <dbReference type="NCBI Taxonomy" id="1356359"/>
    <lineage>
        <taxon>Bacteria</taxon>
        <taxon>Bacillati</taxon>
        <taxon>Cyanobacteriota</taxon>
        <taxon>Cyanophyceae</taxon>
        <taxon>Nostocales</taxon>
        <taxon>Nostocaceae</taxon>
        <taxon>Nostoc</taxon>
    </lineage>
</organism>
<gene>
    <name evidence="3" type="ORF">A6769_16790</name>
</gene>
<dbReference type="AlphaFoldDB" id="A0A367RII1"/>
<feature type="compositionally biased region" description="Low complexity" evidence="1">
    <location>
        <begin position="26"/>
        <end position="52"/>
    </location>
</feature>
<feature type="signal peptide" evidence="2">
    <location>
        <begin position="1"/>
        <end position="27"/>
    </location>
</feature>
<feature type="chain" id="PRO_5017082724" evidence="2">
    <location>
        <begin position="28"/>
        <end position="143"/>
    </location>
</feature>
<evidence type="ECO:0000256" key="1">
    <source>
        <dbReference type="SAM" id="MobiDB-lite"/>
    </source>
</evidence>
<dbReference type="PROSITE" id="PS51257">
    <property type="entry name" value="PROKAR_LIPOPROTEIN"/>
    <property type="match status" value="1"/>
</dbReference>
<proteinExistence type="predicted"/>
<evidence type="ECO:0000313" key="4">
    <source>
        <dbReference type="Proteomes" id="UP000252085"/>
    </source>
</evidence>
<dbReference type="Proteomes" id="UP000252085">
    <property type="component" value="Unassembled WGS sequence"/>
</dbReference>
<comment type="caution">
    <text evidence="3">The sequence shown here is derived from an EMBL/GenBank/DDBJ whole genome shotgun (WGS) entry which is preliminary data.</text>
</comment>
<protein>
    <submittedName>
        <fullName evidence="3">DUF4363 domain-containing protein</fullName>
    </submittedName>
</protein>
<keyword evidence="2" id="KW-0732">Signal</keyword>
<dbReference type="EMBL" id="LXQE01000149">
    <property type="protein sequence ID" value="RCJ36356.1"/>
    <property type="molecule type" value="Genomic_DNA"/>
</dbReference>
<evidence type="ECO:0000313" key="3">
    <source>
        <dbReference type="EMBL" id="RCJ36356.1"/>
    </source>
</evidence>
<accession>A0A367RII1</accession>
<feature type="region of interest" description="Disordered" evidence="1">
    <location>
        <begin position="26"/>
        <end position="55"/>
    </location>
</feature>
<sequence>MKFFQLISSVVGISLLALVGCNSPEQATTQTTPAVTPNASSATSAPPTTSTTGNSSLLTIVSKTKAAVTSGNFVQAKKEFDKFEDSWKEVEDGIKVKSRNNYETIETNMDQVTEELKASKPQKDKLLTALQSLEKTITAVSKT</sequence>
<evidence type="ECO:0000256" key="2">
    <source>
        <dbReference type="SAM" id="SignalP"/>
    </source>
</evidence>
<name>A0A367RII1_NOSPU</name>
<reference evidence="3 4" key="1">
    <citation type="submission" date="2016-04" db="EMBL/GenBank/DDBJ databases">
        <authorList>
            <person name="Evans L.H."/>
            <person name="Alamgir A."/>
            <person name="Owens N."/>
            <person name="Weber N.D."/>
            <person name="Virtaneva K."/>
            <person name="Barbian K."/>
            <person name="Babar A."/>
            <person name="Rosenke K."/>
        </authorList>
    </citation>
    <scope>NUCLEOTIDE SEQUENCE [LARGE SCALE GENOMIC DNA]</scope>
    <source>
        <strain evidence="3">NIES-2108</strain>
    </source>
</reference>